<comment type="cofactor">
    <cofactor evidence="1 8">
        <name>Zn(2+)</name>
        <dbReference type="ChEBI" id="CHEBI:29105"/>
    </cofactor>
</comment>
<protein>
    <recommendedName>
        <fullName evidence="3">alcohol dehydrogenase</fullName>
        <ecNumber evidence="3">1.1.1.1</ecNumber>
    </recommendedName>
</protein>
<dbReference type="GO" id="GO:0005737">
    <property type="term" value="C:cytoplasm"/>
    <property type="evidence" value="ECO:0007669"/>
    <property type="project" value="TreeGrafter"/>
</dbReference>
<dbReference type="InterPro" id="IPR013149">
    <property type="entry name" value="ADH-like_C"/>
</dbReference>
<dbReference type="GO" id="GO:0004022">
    <property type="term" value="F:alcohol dehydrogenase (NAD+) activity"/>
    <property type="evidence" value="ECO:0007669"/>
    <property type="project" value="UniProtKB-EC"/>
</dbReference>
<dbReference type="Pfam" id="PF00107">
    <property type="entry name" value="ADH_zinc_N"/>
    <property type="match status" value="1"/>
</dbReference>
<sequence>MISLQQGPGFRFNIQNLAIPTINPQVVLVELEVSGFCGTDLSLAHGYFGPCQPILGHEGVGRIVAVGSQCTSDAAVVGRLVGVGWIRDACGFCRVFSGRDVPGTLAQYTVVPERYITPLPEDVPSEMLAPIMCAGVTAFKALKVASPIQGSWVGISGAAGGVGSLALAYARQMGYRPIAIDGGERRRLACMDAGAEIYLDYQKEDNLRSALLLKTDGELCSAMIVCAGAVTAYEAALDCLDYHGTLVAVGIPPPTSKMSLHPLPLIDYGIRIVGSVTGNRADIAEAAEFVRKGLVKPKITEISLQDLEKYAGRVDELEGKLVVRLSSRAG</sequence>
<evidence type="ECO:0000256" key="5">
    <source>
        <dbReference type="ARBA" id="ARBA00022833"/>
    </source>
</evidence>
<dbReference type="SMART" id="SM00829">
    <property type="entry name" value="PKS_ER"/>
    <property type="match status" value="1"/>
</dbReference>
<dbReference type="InterPro" id="IPR002328">
    <property type="entry name" value="ADH_Zn_CS"/>
</dbReference>
<dbReference type="InterPro" id="IPR011032">
    <property type="entry name" value="GroES-like_sf"/>
</dbReference>
<keyword evidence="11" id="KW-1185">Reference proteome</keyword>
<keyword evidence="6" id="KW-0560">Oxidoreductase</keyword>
<reference evidence="11" key="1">
    <citation type="journal article" date="2015" name="Genome Announc.">
        <title>Draft genome sequence of Talaromyces cellulolyticus strain Y-94, a source of lignocellulosic biomass-degrading enzymes.</title>
        <authorList>
            <person name="Fujii T."/>
            <person name="Koike H."/>
            <person name="Sawayama S."/>
            <person name="Yano S."/>
            <person name="Inoue H."/>
        </authorList>
    </citation>
    <scope>NUCLEOTIDE SEQUENCE [LARGE SCALE GENOMIC DNA]</scope>
    <source>
        <strain evidence="11">Y-94</strain>
    </source>
</reference>
<dbReference type="InterPro" id="IPR020843">
    <property type="entry name" value="ER"/>
</dbReference>
<dbReference type="Proteomes" id="UP000053095">
    <property type="component" value="Unassembled WGS sequence"/>
</dbReference>
<keyword evidence="5 8" id="KW-0862">Zinc</keyword>
<evidence type="ECO:0000256" key="7">
    <source>
        <dbReference type="ARBA" id="ARBA00023027"/>
    </source>
</evidence>
<dbReference type="PROSITE" id="PS00059">
    <property type="entry name" value="ADH_ZINC"/>
    <property type="match status" value="1"/>
</dbReference>
<evidence type="ECO:0000256" key="3">
    <source>
        <dbReference type="ARBA" id="ARBA00013190"/>
    </source>
</evidence>
<name>A0A6V8HAP6_TALPI</name>
<dbReference type="Gene3D" id="3.40.50.720">
    <property type="entry name" value="NAD(P)-binding Rossmann-like Domain"/>
    <property type="match status" value="1"/>
</dbReference>
<dbReference type="PANTHER" id="PTHR42940:SF3">
    <property type="entry name" value="ALCOHOL DEHYDROGENASE 1-RELATED"/>
    <property type="match status" value="1"/>
</dbReference>
<keyword evidence="7" id="KW-0520">NAD</keyword>
<accession>A0A6V8HAP6</accession>
<evidence type="ECO:0000256" key="1">
    <source>
        <dbReference type="ARBA" id="ARBA00001947"/>
    </source>
</evidence>
<comment type="similarity">
    <text evidence="2 8">Belongs to the zinc-containing alcohol dehydrogenase family.</text>
</comment>
<dbReference type="InterPro" id="IPR036291">
    <property type="entry name" value="NAD(P)-bd_dom_sf"/>
</dbReference>
<evidence type="ECO:0000259" key="9">
    <source>
        <dbReference type="SMART" id="SM00829"/>
    </source>
</evidence>
<proteinExistence type="inferred from homology"/>
<evidence type="ECO:0000256" key="6">
    <source>
        <dbReference type="ARBA" id="ARBA00023002"/>
    </source>
</evidence>
<dbReference type="SUPFAM" id="SSF50129">
    <property type="entry name" value="GroES-like"/>
    <property type="match status" value="1"/>
</dbReference>
<dbReference type="FunFam" id="3.40.50.720:FF:000039">
    <property type="entry name" value="Alcohol dehydrogenase AdhP"/>
    <property type="match status" value="1"/>
</dbReference>
<dbReference type="Gene3D" id="3.90.180.10">
    <property type="entry name" value="Medium-chain alcohol dehydrogenases, catalytic domain"/>
    <property type="match status" value="1"/>
</dbReference>
<evidence type="ECO:0000256" key="8">
    <source>
        <dbReference type="RuleBase" id="RU361277"/>
    </source>
</evidence>
<dbReference type="EC" id="1.1.1.1" evidence="3"/>
<dbReference type="EMBL" id="DF933829">
    <property type="protein sequence ID" value="GAM38498.1"/>
    <property type="molecule type" value="Genomic_DNA"/>
</dbReference>
<comment type="caution">
    <text evidence="10">The sequence shown here is derived from an EMBL/GenBank/DDBJ whole genome shotgun (WGS) entry which is preliminary data.</text>
</comment>
<dbReference type="AlphaFoldDB" id="A0A6V8HAP6"/>
<dbReference type="SUPFAM" id="SSF51735">
    <property type="entry name" value="NAD(P)-binding Rossmann-fold domains"/>
    <property type="match status" value="1"/>
</dbReference>
<gene>
    <name evidence="10" type="ORF">TCE0_033r09262</name>
</gene>
<dbReference type="PANTHER" id="PTHR42940">
    <property type="entry name" value="ALCOHOL DEHYDROGENASE 1-RELATED"/>
    <property type="match status" value="1"/>
</dbReference>
<dbReference type="Pfam" id="PF08240">
    <property type="entry name" value="ADH_N"/>
    <property type="match status" value="1"/>
</dbReference>
<evidence type="ECO:0000256" key="4">
    <source>
        <dbReference type="ARBA" id="ARBA00022723"/>
    </source>
</evidence>
<evidence type="ECO:0000256" key="2">
    <source>
        <dbReference type="ARBA" id="ARBA00008072"/>
    </source>
</evidence>
<keyword evidence="4 8" id="KW-0479">Metal-binding</keyword>
<feature type="domain" description="Enoyl reductase (ER)" evidence="9">
    <location>
        <begin position="12"/>
        <end position="323"/>
    </location>
</feature>
<dbReference type="GO" id="GO:0008270">
    <property type="term" value="F:zinc ion binding"/>
    <property type="evidence" value="ECO:0007669"/>
    <property type="project" value="InterPro"/>
</dbReference>
<evidence type="ECO:0000313" key="11">
    <source>
        <dbReference type="Proteomes" id="UP000053095"/>
    </source>
</evidence>
<evidence type="ECO:0000313" key="10">
    <source>
        <dbReference type="EMBL" id="GAM38498.1"/>
    </source>
</evidence>
<organism evidence="10 11">
    <name type="scientific">Talaromyces pinophilus</name>
    <name type="common">Penicillium pinophilum</name>
    <dbReference type="NCBI Taxonomy" id="128442"/>
    <lineage>
        <taxon>Eukaryota</taxon>
        <taxon>Fungi</taxon>
        <taxon>Dikarya</taxon>
        <taxon>Ascomycota</taxon>
        <taxon>Pezizomycotina</taxon>
        <taxon>Eurotiomycetes</taxon>
        <taxon>Eurotiomycetidae</taxon>
        <taxon>Eurotiales</taxon>
        <taxon>Trichocomaceae</taxon>
        <taxon>Talaromyces</taxon>
        <taxon>Talaromyces sect. Talaromyces</taxon>
    </lineage>
</organism>
<dbReference type="InterPro" id="IPR013154">
    <property type="entry name" value="ADH-like_N"/>
</dbReference>